<dbReference type="Pfam" id="PF25023">
    <property type="entry name" value="TEN_YD-shell"/>
    <property type="match status" value="2"/>
</dbReference>
<evidence type="ECO:0000259" key="4">
    <source>
        <dbReference type="Pfam" id="PF20148"/>
    </source>
</evidence>
<dbReference type="OrthoDB" id="41445at2"/>
<protein>
    <submittedName>
        <fullName evidence="6">Uncharacterized protein</fullName>
    </submittedName>
</protein>
<dbReference type="Pfam" id="PF05593">
    <property type="entry name" value="RHS_repeat"/>
    <property type="match status" value="7"/>
</dbReference>
<dbReference type="KEGG" id="pdu:PDUR_23685"/>
<keyword evidence="3" id="KW-0812">Transmembrane</keyword>
<dbReference type="Gene3D" id="2.180.10.10">
    <property type="entry name" value="RHS repeat-associated core"/>
    <property type="match status" value="6"/>
</dbReference>
<keyword evidence="7" id="KW-1185">Reference proteome</keyword>
<dbReference type="SUPFAM" id="SSF69304">
    <property type="entry name" value="Tricorn protease N-terminal domain"/>
    <property type="match status" value="1"/>
</dbReference>
<dbReference type="eggNOG" id="COG3209">
    <property type="taxonomic scope" value="Bacteria"/>
</dbReference>
<dbReference type="NCBIfam" id="TIGR03696">
    <property type="entry name" value="Rhs_assc_core"/>
    <property type="match status" value="1"/>
</dbReference>
<feature type="region of interest" description="Disordered" evidence="2">
    <location>
        <begin position="1343"/>
        <end position="1367"/>
    </location>
</feature>
<evidence type="ECO:0000313" key="6">
    <source>
        <dbReference type="EMBL" id="AIQ14553.1"/>
    </source>
</evidence>
<dbReference type="InterPro" id="IPR031325">
    <property type="entry name" value="RHS_repeat"/>
</dbReference>
<evidence type="ECO:0000256" key="1">
    <source>
        <dbReference type="ARBA" id="ARBA00022737"/>
    </source>
</evidence>
<name>A0A089HW18_PAEDU</name>
<accession>A0A089HW18</accession>
<keyword evidence="3" id="KW-1133">Transmembrane helix</keyword>
<feature type="region of interest" description="Disordered" evidence="2">
    <location>
        <begin position="1560"/>
        <end position="1585"/>
    </location>
</feature>
<dbReference type="RefSeq" id="WP_042208309.1">
    <property type="nucleotide sequence ID" value="NZ_CP009288.1"/>
</dbReference>
<sequence length="2045" mass="227270">MTKRRYGRSVLRRRVKRLGPAMRYFLSVIIVLTGLPLLPSQELPRAYADTSLQINPASFSSVYGGQTAVNFRFDNPDPTDPTQASHDTVIKLERSGSTVATLNSSSYPTETNNTFVWNGKISGEPAPEGSYTIRVAPTRFPNNGNSGQVEVVNPNPPAPKGLQVIPNPASETHIIRGIAEIGTKVELKMKRIRREGNNTTVDDGRVETLVSGVEVKPRTSSWALDIPADMTYFGEGVFPERADNPASKYIGEWEIEVKLPAYEIAEIQAFAVRDFDNKRSAGSETLRVLRYPAPSWGINWAVVASYYYNVIEKNDIVRKIGDIASFNGFPVEDCNDQICYGPIDEGVNLLIIDPQQAGEIGRKDDERIKEEFANRNGYPISDAFDPVNLATGDFVFTQTNISVQAVMPLDMTLTYHSRERYDGDFGVGWHHTYERKLEFRENGVLYVVSPEGASHRFDPLGDGHYEGPDDLYDTLVHNSDGTYTQQTPDRLTYTYRRDGKLYRIEDSNGNRIQLSYHGSLLTDIATEGAKLTLTYGSGGKIVRVTDHTGRHADYEYDAVNHDLTAMILPDGAKIAYTYDEKHRMTGIKNPNETSELLNEYDDQDRVVRQRDFAGVWGDMQYIPDSNKTVTTDALGRKTVYEYDERYRKTSVTYDDGTTERFQYDKNDNVTRMTDRNGSEWDYQYDGNGNLIRAQDPEGYQTEIRYNAFNLPEEIVDPLGRKTVMAYDGKGNLTAITDALGGVSKITVGDKGVAESTINAKGETTSIQNDPNGFASLITDPLGNRQELVRDPLHRVTEIMDALGHRTKLQYDPRDRVTARIDALGHTERYEYDKDSNLIGYTDVGGSRTAYGYDSFTRLSSETDALGNTTRYSYDKVGNMIEQTDAAGSKTVYEYDSSNRIASMTDPEGNVSTYEYDGNGNVIVVNQPNDSTIRIEYDKRNLPVKMTDAAGGVTTFSYDAAGQLTQEIDPLGHGVHYAYDALGRLTEEKDALGQVTSYGYDEAGQLVRTVKPNGAEWKLDYDARGMLVKVTDPLGQTSTMNRDALGQVTGLADEAGKVTSYEYDALGRVTRLVDPLGHATELTYDARGQLTGLKDVKGQSTRYGYDALGRLLEVTNALGHTTAYKYDALGNITSKTDALGRVTTYGYNRRSELTREAGPLGRITELAYDSMGNMTGMTSPDGKLTSYAYDKLSRLTGIAYPDGKQVGYEYDAAGRRTRMTDELGTTTYAYDALNRLTQVTDSNQRTIKYDWTATGQRSQIEYPDGTSVTYQYDLLDRMTGVTDAEGRTTTYDYDARGLLVSKKLPTLGESTYTYDDAGQLLQLTHSNQFQKVMEQLTYSYDPVGNRIRSERKSDGNDEEDSDENDSEERIVTDYAYDALNQLVEVQTQNPQAAGLSAITHYDYDAVGNRMQKTSQWGELAQTESYTYDQADRLTELATDDEINNYLYDPRGNLLEVLQKRLQLPEVNPESDEENPSVTDDVYEAPSDTAAEETGTDPLLAAEDAESWSEPEAIEQYVWNGANRLIQQTNAKGDITRYAYDGDGNRMKMTIDYVHGGTGNGNGNGNGNGKGNNGNGNGNGNGNNGNGNGNGNGWDNCKVVPPGFIPPGLAKKCGQTDEEYPDLHPGGPRDGWEKQYKKEHWELNFTNDVSLALPEPLQVTEADSSKWKQSYVYGAEGERLSMTYLPAYDDNNGWEPTPGDGGAEPGVQPKTLWYMQDALGSTLGLVEKDGRVSSRYHYDEFGVPLDAKKFDLNWPGPDNLFGYTGLGYDFTSSNTYARARYYEPEIGRFVSEDTYSGTLGNPQSQNLYAYVENNPLRYIDPTGNTKYQIGGLSLKPKFRFDSDFTYDPKAKATFSDRANWVKWGVFQKGAYLKIGKDAARSYGHYRSGSGEKLEINYEKAYKDDSIIRKYIDAEIVFAQKSAEGYFGKGVGNSFEMISDLIGIPNGSSENWQKTIGAHYVYAHSQVSTNQQTGMATMVITFYMEDMYNFNKGMSDIASGTPDDVNGRFAELGWAKEFLTVGSMTRTVTWSIGDISGSSTVSGGGGRN</sequence>
<keyword evidence="1" id="KW-0677">Repeat</keyword>
<evidence type="ECO:0000259" key="5">
    <source>
        <dbReference type="Pfam" id="PF25023"/>
    </source>
</evidence>
<keyword evidence="3" id="KW-0472">Membrane</keyword>
<dbReference type="InterPro" id="IPR006530">
    <property type="entry name" value="YD"/>
</dbReference>
<organism evidence="6 7">
    <name type="scientific">Paenibacillus durus</name>
    <name type="common">Paenibacillus azotofixans</name>
    <dbReference type="NCBI Taxonomy" id="44251"/>
    <lineage>
        <taxon>Bacteria</taxon>
        <taxon>Bacillati</taxon>
        <taxon>Bacillota</taxon>
        <taxon>Bacilli</taxon>
        <taxon>Bacillales</taxon>
        <taxon>Paenibacillaceae</taxon>
        <taxon>Paenibacillus</taxon>
    </lineage>
</organism>
<evidence type="ECO:0000256" key="2">
    <source>
        <dbReference type="SAM" id="MobiDB-lite"/>
    </source>
</evidence>
<feature type="domain" description="Teneurin-like YD-shell" evidence="5">
    <location>
        <begin position="923"/>
        <end position="1090"/>
    </location>
</feature>
<dbReference type="InterPro" id="IPR022385">
    <property type="entry name" value="Rhs_assc_core"/>
</dbReference>
<feature type="region of interest" description="Disordered" evidence="2">
    <location>
        <begin position="1463"/>
        <end position="1494"/>
    </location>
</feature>
<dbReference type="Proteomes" id="UP000029409">
    <property type="component" value="Chromosome"/>
</dbReference>
<feature type="transmembrane region" description="Helical" evidence="3">
    <location>
        <begin position="21"/>
        <end position="38"/>
    </location>
</feature>
<dbReference type="InterPro" id="IPR050708">
    <property type="entry name" value="T6SS_VgrG/RHS"/>
</dbReference>
<evidence type="ECO:0000313" key="7">
    <source>
        <dbReference type="Proteomes" id="UP000029409"/>
    </source>
</evidence>
<feature type="domain" description="DUF6531" evidence="4">
    <location>
        <begin position="385"/>
        <end position="457"/>
    </location>
</feature>
<dbReference type="PANTHER" id="PTHR32305:SF15">
    <property type="entry name" value="PROTEIN RHSA-RELATED"/>
    <property type="match status" value="1"/>
</dbReference>
<dbReference type="EMBL" id="CP009288">
    <property type="protein sequence ID" value="AIQ14553.1"/>
    <property type="molecule type" value="Genomic_DNA"/>
</dbReference>
<feature type="domain" description="Teneurin-like YD-shell" evidence="5">
    <location>
        <begin position="1218"/>
        <end position="1354"/>
    </location>
</feature>
<evidence type="ECO:0000256" key="3">
    <source>
        <dbReference type="SAM" id="Phobius"/>
    </source>
</evidence>
<dbReference type="PANTHER" id="PTHR32305">
    <property type="match status" value="1"/>
</dbReference>
<gene>
    <name evidence="6" type="ORF">PDUR_23685</name>
</gene>
<dbReference type="InterPro" id="IPR045351">
    <property type="entry name" value="DUF6531"/>
</dbReference>
<proteinExistence type="predicted"/>
<dbReference type="Pfam" id="PF20148">
    <property type="entry name" value="DUF6531"/>
    <property type="match status" value="1"/>
</dbReference>
<dbReference type="NCBIfam" id="TIGR01643">
    <property type="entry name" value="YD_repeat_2x"/>
    <property type="match status" value="20"/>
</dbReference>
<feature type="compositionally biased region" description="Acidic residues" evidence="2">
    <location>
        <begin position="1355"/>
        <end position="1365"/>
    </location>
</feature>
<dbReference type="STRING" id="44251.PDUR_23685"/>
<dbReference type="InterPro" id="IPR056823">
    <property type="entry name" value="TEN-like_YD-shell"/>
</dbReference>
<feature type="region of interest" description="Disordered" evidence="2">
    <location>
        <begin position="1606"/>
        <end position="1627"/>
    </location>
</feature>
<reference evidence="6 7" key="1">
    <citation type="submission" date="2014-08" db="EMBL/GenBank/DDBJ databases">
        <title>Comparative genomics of the Paenibacillus odorifer group.</title>
        <authorList>
            <person name="den Bakker H.C."/>
            <person name="Tsai Y.-C."/>
            <person name="Martin N."/>
            <person name="Korlach J."/>
            <person name="Wiedmann M."/>
        </authorList>
    </citation>
    <scope>NUCLEOTIDE SEQUENCE [LARGE SCALE GENOMIC DNA]</scope>
    <source>
        <strain evidence="6 7">DSM 1735</strain>
    </source>
</reference>